<accession>A0A7X0VBE2</accession>
<keyword evidence="1" id="KW-0812">Transmembrane</keyword>
<evidence type="ECO:0000256" key="1">
    <source>
        <dbReference type="SAM" id="Phobius"/>
    </source>
</evidence>
<reference evidence="2 3" key="1">
    <citation type="submission" date="2020-08" db="EMBL/GenBank/DDBJ databases">
        <authorList>
            <person name="Seo M.-J."/>
        </authorList>
    </citation>
    <scope>NUCLEOTIDE SEQUENCE [LARGE SCALE GENOMIC DNA]</scope>
    <source>
        <strain evidence="2 3">KIGAM211</strain>
    </source>
</reference>
<evidence type="ECO:0000313" key="2">
    <source>
        <dbReference type="EMBL" id="MBB6627897.1"/>
    </source>
</evidence>
<proteinExistence type="predicted"/>
<organism evidence="2 3">
    <name type="scientific">Nocardioides luti</name>
    <dbReference type="NCBI Taxonomy" id="2761101"/>
    <lineage>
        <taxon>Bacteria</taxon>
        <taxon>Bacillati</taxon>
        <taxon>Actinomycetota</taxon>
        <taxon>Actinomycetes</taxon>
        <taxon>Propionibacteriales</taxon>
        <taxon>Nocardioidaceae</taxon>
        <taxon>Nocardioides</taxon>
    </lineage>
</organism>
<sequence length="61" mass="6393">MSFVTVFTVGTMGFVLLVPILMVAVLMSTVSPLRQAVSAEVEEDGADDLAPATVTPLRRAA</sequence>
<keyword evidence="1" id="KW-0472">Membrane</keyword>
<evidence type="ECO:0000313" key="3">
    <source>
        <dbReference type="Proteomes" id="UP000523955"/>
    </source>
</evidence>
<protein>
    <submittedName>
        <fullName evidence="2">Uncharacterized protein</fullName>
    </submittedName>
</protein>
<comment type="caution">
    <text evidence="2">The sequence shown here is derived from an EMBL/GenBank/DDBJ whole genome shotgun (WGS) entry which is preliminary data.</text>
</comment>
<dbReference type="Proteomes" id="UP000523955">
    <property type="component" value="Unassembled WGS sequence"/>
</dbReference>
<keyword evidence="3" id="KW-1185">Reference proteome</keyword>
<dbReference type="EMBL" id="JACKXE010000001">
    <property type="protein sequence ID" value="MBB6627897.1"/>
    <property type="molecule type" value="Genomic_DNA"/>
</dbReference>
<feature type="transmembrane region" description="Helical" evidence="1">
    <location>
        <begin position="6"/>
        <end position="26"/>
    </location>
</feature>
<dbReference type="AlphaFoldDB" id="A0A7X0VBE2"/>
<name>A0A7X0VBE2_9ACTN</name>
<keyword evidence="1" id="KW-1133">Transmembrane helix</keyword>
<gene>
    <name evidence="2" type="ORF">H5V45_11265</name>
</gene>
<dbReference type="RefSeq" id="WP_185253005.1">
    <property type="nucleotide sequence ID" value="NZ_JACKXE010000001.1"/>
</dbReference>